<accession>A0A1G2L3H6</accession>
<dbReference type="AlphaFoldDB" id="A0A1G2L3H6"/>
<comment type="caution">
    <text evidence="6">The sequence shown here is derived from an EMBL/GenBank/DDBJ whole genome shotgun (WGS) entry which is preliminary data.</text>
</comment>
<dbReference type="InterPro" id="IPR006368">
    <property type="entry name" value="GDP_Man_deHydtase"/>
</dbReference>
<dbReference type="GO" id="GO:0042351">
    <property type="term" value="P:'de novo' GDP-L-fucose biosynthetic process"/>
    <property type="evidence" value="ECO:0007669"/>
    <property type="project" value="TreeGrafter"/>
</dbReference>
<comment type="similarity">
    <text evidence="2">Belongs to the NAD(P)-dependent epimerase/dehydratase family. GDP-mannose 4,6-dehydratase subfamily.</text>
</comment>
<dbReference type="Pfam" id="PF16363">
    <property type="entry name" value="GDP_Man_Dehyd"/>
    <property type="match status" value="1"/>
</dbReference>
<dbReference type="CDD" id="cd05260">
    <property type="entry name" value="GDP_MD_SDR_e"/>
    <property type="match status" value="1"/>
</dbReference>
<evidence type="ECO:0000259" key="5">
    <source>
        <dbReference type="Pfam" id="PF16363"/>
    </source>
</evidence>
<dbReference type="PANTHER" id="PTHR43715">
    <property type="entry name" value="GDP-MANNOSE 4,6-DEHYDRATASE"/>
    <property type="match status" value="1"/>
</dbReference>
<name>A0A1G2L3H6_9BACT</name>
<keyword evidence="4" id="KW-0456">Lyase</keyword>
<protein>
    <recommendedName>
        <fullName evidence="3">GDP-mannose 4,6-dehydratase</fullName>
        <ecNumber evidence="3">4.2.1.47</ecNumber>
    </recommendedName>
</protein>
<feature type="domain" description="NAD(P)-binding" evidence="5">
    <location>
        <begin position="4"/>
        <end position="314"/>
    </location>
</feature>
<dbReference type="GO" id="GO:0008446">
    <property type="term" value="F:GDP-mannose 4,6-dehydratase activity"/>
    <property type="evidence" value="ECO:0007669"/>
    <property type="project" value="UniProtKB-EC"/>
</dbReference>
<dbReference type="EMBL" id="MHQO01000036">
    <property type="protein sequence ID" value="OHA06215.1"/>
    <property type="molecule type" value="Genomic_DNA"/>
</dbReference>
<organism evidence="6 7">
    <name type="scientific">Candidatus Sungbacteria bacterium RIFCSPLOWO2_01_FULL_47_10</name>
    <dbReference type="NCBI Taxonomy" id="1802276"/>
    <lineage>
        <taxon>Bacteria</taxon>
        <taxon>Candidatus Sungiibacteriota</taxon>
    </lineage>
</organism>
<evidence type="ECO:0000256" key="4">
    <source>
        <dbReference type="ARBA" id="ARBA00023239"/>
    </source>
</evidence>
<sequence length="326" mass="36633">MRALITGITGFVGSHLAEYLLSLGDCEVHGTRRHFRSNTENISGILPKITLHECDMRDLSATQRVVDEIQPEIIFHLAAQSFVHDSFIAPKETFDTNTGGNINLLEAVIRTRRTHPSYNPAIHVAGSSEEYGFVHPDEVPLKENNPLRPLSPYGSSKVAQEYLSLQYARTHTLRVVVTRAFNHTGPRRGEVFATSNFAKQIAEIELGHKETVIRHGNLDAVRDFTDVRDMVKAYVLACGIDTPTTPFNVASGTGYTIKHVLEILLSFSNAEIELKQDPSRMRPSDVEVLIGDSTLFRNATGWRPEILFEKTLEDLLNFWRNKIPKK</sequence>
<dbReference type="Gene3D" id="3.90.25.10">
    <property type="entry name" value="UDP-galactose 4-epimerase, domain 1"/>
    <property type="match status" value="1"/>
</dbReference>
<reference evidence="6 7" key="1">
    <citation type="journal article" date="2016" name="Nat. Commun.">
        <title>Thousands of microbial genomes shed light on interconnected biogeochemical processes in an aquifer system.</title>
        <authorList>
            <person name="Anantharaman K."/>
            <person name="Brown C.T."/>
            <person name="Hug L.A."/>
            <person name="Sharon I."/>
            <person name="Castelle C.J."/>
            <person name="Probst A.J."/>
            <person name="Thomas B.C."/>
            <person name="Singh A."/>
            <person name="Wilkins M.J."/>
            <person name="Karaoz U."/>
            <person name="Brodie E.L."/>
            <person name="Williams K.H."/>
            <person name="Hubbard S.S."/>
            <person name="Banfield J.F."/>
        </authorList>
    </citation>
    <scope>NUCLEOTIDE SEQUENCE [LARGE SCALE GENOMIC DNA]</scope>
</reference>
<dbReference type="InterPro" id="IPR016040">
    <property type="entry name" value="NAD(P)-bd_dom"/>
</dbReference>
<gene>
    <name evidence="6" type="ORF">A2934_05770</name>
</gene>
<dbReference type="PANTHER" id="PTHR43715:SF1">
    <property type="entry name" value="GDP-MANNOSE 4,6 DEHYDRATASE"/>
    <property type="match status" value="1"/>
</dbReference>
<evidence type="ECO:0000313" key="6">
    <source>
        <dbReference type="EMBL" id="OHA06215.1"/>
    </source>
</evidence>
<dbReference type="InterPro" id="IPR036291">
    <property type="entry name" value="NAD(P)-bd_dom_sf"/>
</dbReference>
<dbReference type="EC" id="4.2.1.47" evidence="3"/>
<evidence type="ECO:0000256" key="3">
    <source>
        <dbReference type="ARBA" id="ARBA00011989"/>
    </source>
</evidence>
<dbReference type="Proteomes" id="UP000177982">
    <property type="component" value="Unassembled WGS sequence"/>
</dbReference>
<dbReference type="SUPFAM" id="SSF51735">
    <property type="entry name" value="NAD(P)-binding Rossmann-fold domains"/>
    <property type="match status" value="1"/>
</dbReference>
<evidence type="ECO:0000313" key="7">
    <source>
        <dbReference type="Proteomes" id="UP000177982"/>
    </source>
</evidence>
<evidence type="ECO:0000256" key="2">
    <source>
        <dbReference type="ARBA" id="ARBA00009263"/>
    </source>
</evidence>
<proteinExistence type="inferred from homology"/>
<dbReference type="Gene3D" id="3.40.50.720">
    <property type="entry name" value="NAD(P)-binding Rossmann-like Domain"/>
    <property type="match status" value="1"/>
</dbReference>
<comment type="cofactor">
    <cofactor evidence="1">
        <name>NADP(+)</name>
        <dbReference type="ChEBI" id="CHEBI:58349"/>
    </cofactor>
</comment>
<evidence type="ECO:0000256" key="1">
    <source>
        <dbReference type="ARBA" id="ARBA00001937"/>
    </source>
</evidence>